<evidence type="ECO:0000313" key="2">
    <source>
        <dbReference type="Proteomes" id="UP001187192"/>
    </source>
</evidence>
<name>A0AA87Z8L1_FICCA</name>
<accession>A0AA87Z8L1</accession>
<dbReference type="Proteomes" id="UP001187192">
    <property type="component" value="Unassembled WGS sequence"/>
</dbReference>
<comment type="caution">
    <text evidence="1">The sequence shown here is derived from an EMBL/GenBank/DDBJ whole genome shotgun (WGS) entry which is preliminary data.</text>
</comment>
<protein>
    <submittedName>
        <fullName evidence="1">Uncharacterized protein</fullName>
    </submittedName>
</protein>
<proteinExistence type="predicted"/>
<reference evidence="1" key="1">
    <citation type="submission" date="2023-07" db="EMBL/GenBank/DDBJ databases">
        <title>draft genome sequence of fig (Ficus carica).</title>
        <authorList>
            <person name="Takahashi T."/>
            <person name="Nishimura K."/>
        </authorList>
    </citation>
    <scope>NUCLEOTIDE SEQUENCE</scope>
</reference>
<evidence type="ECO:0000313" key="1">
    <source>
        <dbReference type="EMBL" id="GMN23521.1"/>
    </source>
</evidence>
<sequence>MFSNTGMSTKFQVTNLPLVIKIITDLATAGDVARGGTSGGSDHDVEAL</sequence>
<keyword evidence="2" id="KW-1185">Reference proteome</keyword>
<organism evidence="1 2">
    <name type="scientific">Ficus carica</name>
    <name type="common">Common fig</name>
    <dbReference type="NCBI Taxonomy" id="3494"/>
    <lineage>
        <taxon>Eukaryota</taxon>
        <taxon>Viridiplantae</taxon>
        <taxon>Streptophyta</taxon>
        <taxon>Embryophyta</taxon>
        <taxon>Tracheophyta</taxon>
        <taxon>Spermatophyta</taxon>
        <taxon>Magnoliopsida</taxon>
        <taxon>eudicotyledons</taxon>
        <taxon>Gunneridae</taxon>
        <taxon>Pentapetalae</taxon>
        <taxon>rosids</taxon>
        <taxon>fabids</taxon>
        <taxon>Rosales</taxon>
        <taxon>Moraceae</taxon>
        <taxon>Ficeae</taxon>
        <taxon>Ficus</taxon>
    </lineage>
</organism>
<dbReference type="AlphaFoldDB" id="A0AA87Z8L1"/>
<gene>
    <name evidence="1" type="ORF">TIFTF001_045785</name>
</gene>
<dbReference type="EMBL" id="BTGU01004210">
    <property type="protein sequence ID" value="GMN23521.1"/>
    <property type="molecule type" value="Genomic_DNA"/>
</dbReference>